<protein>
    <submittedName>
        <fullName evidence="3">Uncharacterized protein</fullName>
    </submittedName>
</protein>
<reference evidence="3 4" key="1">
    <citation type="journal article" date="2024" name="BMC Genomics">
        <title>Genome assembly of redclaw crayfish (Cherax quadricarinatus) provides insights into its immune adaptation and hypoxia tolerance.</title>
        <authorList>
            <person name="Liu Z."/>
            <person name="Zheng J."/>
            <person name="Li H."/>
            <person name="Fang K."/>
            <person name="Wang S."/>
            <person name="He J."/>
            <person name="Zhou D."/>
            <person name="Weng S."/>
            <person name="Chi M."/>
            <person name="Gu Z."/>
            <person name="He J."/>
            <person name="Li F."/>
            <person name="Wang M."/>
        </authorList>
    </citation>
    <scope>NUCLEOTIDE SEQUENCE [LARGE SCALE GENOMIC DNA]</scope>
    <source>
        <strain evidence="3">ZL_2023a</strain>
    </source>
</reference>
<dbReference type="EMBL" id="JARKIK010000028">
    <property type="protein sequence ID" value="KAK8742566.1"/>
    <property type="molecule type" value="Genomic_DNA"/>
</dbReference>
<evidence type="ECO:0000256" key="1">
    <source>
        <dbReference type="SAM" id="Coils"/>
    </source>
</evidence>
<evidence type="ECO:0000256" key="2">
    <source>
        <dbReference type="SAM" id="MobiDB-lite"/>
    </source>
</evidence>
<name>A0AAW0XTM7_CHEQU</name>
<proteinExistence type="predicted"/>
<comment type="caution">
    <text evidence="3">The sequence shown here is derived from an EMBL/GenBank/DDBJ whole genome shotgun (WGS) entry which is preliminary data.</text>
</comment>
<feature type="non-terminal residue" evidence="3">
    <location>
        <position position="1"/>
    </location>
</feature>
<feature type="region of interest" description="Disordered" evidence="2">
    <location>
        <begin position="90"/>
        <end position="115"/>
    </location>
</feature>
<evidence type="ECO:0000313" key="3">
    <source>
        <dbReference type="EMBL" id="KAK8742566.1"/>
    </source>
</evidence>
<feature type="coiled-coil region" evidence="1">
    <location>
        <begin position="21"/>
        <end position="62"/>
    </location>
</feature>
<keyword evidence="4" id="KW-1185">Reference proteome</keyword>
<sequence>ENFSRMNFQMTDLFSSISTIFAEADQEIDEWKASNKDLQRDIEELQQLVRSLTKNANDIHYECTKPREAAMTIDPSVKLRVGNTKAKVSLWEGQEAQSESSRTSGDQKVSWGLSLPSDSITVNKRKRKHEK</sequence>
<feature type="compositionally biased region" description="Polar residues" evidence="2">
    <location>
        <begin position="95"/>
        <end position="107"/>
    </location>
</feature>
<gene>
    <name evidence="3" type="ORF">OTU49_001957</name>
</gene>
<keyword evidence="1" id="KW-0175">Coiled coil</keyword>
<evidence type="ECO:0000313" key="4">
    <source>
        <dbReference type="Proteomes" id="UP001445076"/>
    </source>
</evidence>
<organism evidence="3 4">
    <name type="scientific">Cherax quadricarinatus</name>
    <name type="common">Australian red claw crayfish</name>
    <dbReference type="NCBI Taxonomy" id="27406"/>
    <lineage>
        <taxon>Eukaryota</taxon>
        <taxon>Metazoa</taxon>
        <taxon>Ecdysozoa</taxon>
        <taxon>Arthropoda</taxon>
        <taxon>Crustacea</taxon>
        <taxon>Multicrustacea</taxon>
        <taxon>Malacostraca</taxon>
        <taxon>Eumalacostraca</taxon>
        <taxon>Eucarida</taxon>
        <taxon>Decapoda</taxon>
        <taxon>Pleocyemata</taxon>
        <taxon>Astacidea</taxon>
        <taxon>Parastacoidea</taxon>
        <taxon>Parastacidae</taxon>
        <taxon>Cherax</taxon>
    </lineage>
</organism>
<dbReference type="AlphaFoldDB" id="A0AAW0XTM7"/>
<accession>A0AAW0XTM7</accession>
<dbReference type="Proteomes" id="UP001445076">
    <property type="component" value="Unassembled WGS sequence"/>
</dbReference>